<evidence type="ECO:0000256" key="1">
    <source>
        <dbReference type="ARBA" id="ARBA00022618"/>
    </source>
</evidence>
<sequence>MATRDLAAAHQKQRVAVIPTGKQKATLAPGDAKNRKALDDIGNLVNLHITDGKPITRPITRSFGAQLLANAQAAAAAAANKKQVAPPADGAAKKKPVVKNFKTSRPEVVIDISPKTKEKVQPEKRNSNATSSKKKIHSLSSVLSARSKIACGIQDIDAADADNELALVEYVEDLYKFYKEHEKLCRPGDYMGSQVEINAKMRSILVDWLIEVHHKFELMPETLYLTMHIIDRYLSVEHVLRKELQLVGVSAMLIACKYEEIWAPEVKDFICISDQAYSREEILKMEKGILNKLDWSLTFPTAYVFILRFLKAAVSDKEGLCEAYGWISFFGTR</sequence>
<dbReference type="Proteomes" id="UP000639772">
    <property type="component" value="Chromosome 1"/>
</dbReference>
<dbReference type="InterPro" id="IPR039361">
    <property type="entry name" value="Cyclin"/>
</dbReference>
<evidence type="ECO:0000313" key="9">
    <source>
        <dbReference type="Proteomes" id="UP000636800"/>
    </source>
</evidence>
<evidence type="ECO:0000259" key="6">
    <source>
        <dbReference type="SMART" id="SM00385"/>
    </source>
</evidence>
<proteinExistence type="inferred from homology"/>
<evidence type="ECO:0000313" key="8">
    <source>
        <dbReference type="EMBL" id="KAG0501266.1"/>
    </source>
</evidence>
<dbReference type="Pfam" id="PF00134">
    <property type="entry name" value="Cyclin_N"/>
    <property type="match status" value="1"/>
</dbReference>
<reference evidence="9 10" key="1">
    <citation type="journal article" date="2020" name="Nat. Food">
        <title>A phased Vanilla planifolia genome enables genetic improvement of flavour and production.</title>
        <authorList>
            <person name="Hasing T."/>
            <person name="Tang H."/>
            <person name="Brym M."/>
            <person name="Khazi F."/>
            <person name="Huang T."/>
            <person name="Chambers A.H."/>
        </authorList>
    </citation>
    <scope>NUCLEOTIDE SEQUENCE [LARGE SCALE GENOMIC DNA]</scope>
    <source>
        <tissue evidence="8">Leaf</tissue>
    </source>
</reference>
<dbReference type="InterPro" id="IPR013763">
    <property type="entry name" value="Cyclin-like_dom"/>
</dbReference>
<keyword evidence="2 4" id="KW-0195">Cyclin</keyword>
<evidence type="ECO:0000256" key="2">
    <source>
        <dbReference type="ARBA" id="ARBA00023127"/>
    </source>
</evidence>
<dbReference type="Gene3D" id="1.10.472.10">
    <property type="entry name" value="Cyclin-like"/>
    <property type="match status" value="2"/>
</dbReference>
<dbReference type="InterPro" id="IPR048258">
    <property type="entry name" value="Cyclins_cyclin-box"/>
</dbReference>
<dbReference type="EMBL" id="JADCNM010000001">
    <property type="protein sequence ID" value="KAG0501266.1"/>
    <property type="molecule type" value="Genomic_DNA"/>
</dbReference>
<organism evidence="8 10">
    <name type="scientific">Vanilla planifolia</name>
    <name type="common">Vanilla</name>
    <dbReference type="NCBI Taxonomy" id="51239"/>
    <lineage>
        <taxon>Eukaryota</taxon>
        <taxon>Viridiplantae</taxon>
        <taxon>Streptophyta</taxon>
        <taxon>Embryophyta</taxon>
        <taxon>Tracheophyta</taxon>
        <taxon>Spermatophyta</taxon>
        <taxon>Magnoliopsida</taxon>
        <taxon>Liliopsida</taxon>
        <taxon>Asparagales</taxon>
        <taxon>Orchidaceae</taxon>
        <taxon>Vanilloideae</taxon>
        <taxon>Vanilleae</taxon>
        <taxon>Vanilla</taxon>
    </lineage>
</organism>
<dbReference type="FunFam" id="1.10.472.10:FF:000001">
    <property type="entry name" value="G2/mitotic-specific cyclin"/>
    <property type="match status" value="1"/>
</dbReference>
<gene>
    <name evidence="8" type="ORF">HPP92_001338</name>
    <name evidence="7" type="ORF">HPP92_001522</name>
</gene>
<dbReference type="InterPro" id="IPR036915">
    <property type="entry name" value="Cyclin-like_sf"/>
</dbReference>
<keyword evidence="1" id="KW-0132">Cell division</keyword>
<dbReference type="GO" id="GO:0044772">
    <property type="term" value="P:mitotic cell cycle phase transition"/>
    <property type="evidence" value="ECO:0007669"/>
    <property type="project" value="InterPro"/>
</dbReference>
<dbReference type="PIRSF" id="PIRSF001771">
    <property type="entry name" value="Cyclin_A_B_D_E"/>
    <property type="match status" value="1"/>
</dbReference>
<dbReference type="AlphaFoldDB" id="A0A835VLR3"/>
<dbReference type="EMBL" id="JADCNL010000001">
    <property type="protein sequence ID" value="KAG0496831.1"/>
    <property type="molecule type" value="Genomic_DNA"/>
</dbReference>
<dbReference type="GO" id="GO:0051301">
    <property type="term" value="P:cell division"/>
    <property type="evidence" value="ECO:0007669"/>
    <property type="project" value="UniProtKB-KW"/>
</dbReference>
<keyword evidence="9" id="KW-1185">Reference proteome</keyword>
<comment type="caution">
    <text evidence="8">The sequence shown here is derived from an EMBL/GenBank/DDBJ whole genome shotgun (WGS) entry which is preliminary data.</text>
</comment>
<dbReference type="InterPro" id="IPR046965">
    <property type="entry name" value="Cyclin_A/B-like"/>
</dbReference>
<dbReference type="PANTHER" id="PTHR10177">
    <property type="entry name" value="CYCLINS"/>
    <property type="match status" value="1"/>
</dbReference>
<dbReference type="OrthoDB" id="5590282at2759"/>
<evidence type="ECO:0000256" key="5">
    <source>
        <dbReference type="SAM" id="MobiDB-lite"/>
    </source>
</evidence>
<keyword evidence="3" id="KW-0131">Cell cycle</keyword>
<feature type="compositionally biased region" description="Basic and acidic residues" evidence="5">
    <location>
        <begin position="114"/>
        <end position="126"/>
    </location>
</feature>
<evidence type="ECO:0000313" key="7">
    <source>
        <dbReference type="EMBL" id="KAG0496831.1"/>
    </source>
</evidence>
<feature type="domain" description="Cyclin-like" evidence="6">
    <location>
        <begin position="207"/>
        <end position="291"/>
    </location>
</feature>
<comment type="similarity">
    <text evidence="4">Belongs to the cyclin family.</text>
</comment>
<protein>
    <recommendedName>
        <fullName evidence="6">Cyclin-like domain-containing protein</fullName>
    </recommendedName>
</protein>
<accession>A0A835VLR3</accession>
<dbReference type="SMART" id="SM00385">
    <property type="entry name" value="CYCLIN"/>
    <property type="match status" value="1"/>
</dbReference>
<dbReference type="Proteomes" id="UP000636800">
    <property type="component" value="Chromosome 1"/>
</dbReference>
<evidence type="ECO:0000256" key="3">
    <source>
        <dbReference type="ARBA" id="ARBA00023306"/>
    </source>
</evidence>
<dbReference type="PROSITE" id="PS00292">
    <property type="entry name" value="CYCLINS"/>
    <property type="match status" value="1"/>
</dbReference>
<name>A0A835VLR3_VANPL</name>
<dbReference type="CDD" id="cd20567">
    <property type="entry name" value="CYCLIN_AtCycB-like_rpt1"/>
    <property type="match status" value="1"/>
</dbReference>
<dbReference type="GO" id="GO:0016538">
    <property type="term" value="F:cyclin-dependent protein serine/threonine kinase regulator activity"/>
    <property type="evidence" value="ECO:0007669"/>
    <property type="project" value="InterPro"/>
</dbReference>
<dbReference type="SUPFAM" id="SSF47954">
    <property type="entry name" value="Cyclin-like"/>
    <property type="match status" value="1"/>
</dbReference>
<feature type="region of interest" description="Disordered" evidence="5">
    <location>
        <begin position="112"/>
        <end position="134"/>
    </location>
</feature>
<evidence type="ECO:0000313" key="10">
    <source>
        <dbReference type="Proteomes" id="UP000639772"/>
    </source>
</evidence>
<dbReference type="InterPro" id="IPR006671">
    <property type="entry name" value="Cyclin_N"/>
</dbReference>
<evidence type="ECO:0000256" key="4">
    <source>
        <dbReference type="RuleBase" id="RU000383"/>
    </source>
</evidence>